<comment type="caution">
    <text evidence="1">The sequence shown here is derived from an EMBL/GenBank/DDBJ whole genome shotgun (WGS) entry which is preliminary data.</text>
</comment>
<dbReference type="Proteomes" id="UP001497382">
    <property type="component" value="Unassembled WGS sequence"/>
</dbReference>
<gene>
    <name evidence="1" type="ORF">LARSCL_LOCUS21831</name>
</gene>
<proteinExistence type="predicted"/>
<keyword evidence="2" id="KW-1185">Reference proteome</keyword>
<accession>A0AAV2BVX1</accession>
<organism evidence="1 2">
    <name type="scientific">Larinioides sclopetarius</name>
    <dbReference type="NCBI Taxonomy" id="280406"/>
    <lineage>
        <taxon>Eukaryota</taxon>
        <taxon>Metazoa</taxon>
        <taxon>Ecdysozoa</taxon>
        <taxon>Arthropoda</taxon>
        <taxon>Chelicerata</taxon>
        <taxon>Arachnida</taxon>
        <taxon>Araneae</taxon>
        <taxon>Araneomorphae</taxon>
        <taxon>Entelegynae</taxon>
        <taxon>Araneoidea</taxon>
        <taxon>Araneidae</taxon>
        <taxon>Larinioides</taxon>
    </lineage>
</organism>
<evidence type="ECO:0000313" key="1">
    <source>
        <dbReference type="EMBL" id="CAL1300223.1"/>
    </source>
</evidence>
<dbReference type="AlphaFoldDB" id="A0AAV2BVX1"/>
<evidence type="ECO:0000313" key="2">
    <source>
        <dbReference type="Proteomes" id="UP001497382"/>
    </source>
</evidence>
<protein>
    <submittedName>
        <fullName evidence="1">Uncharacterized protein</fullName>
    </submittedName>
</protein>
<sequence>MIGLPDRSWMLFLLRFDRCSKIRFVFSSCCKYDSMASKFVSCTDTQTSNCV</sequence>
<dbReference type="EMBL" id="CAXIEN010000542">
    <property type="protein sequence ID" value="CAL1300223.1"/>
    <property type="molecule type" value="Genomic_DNA"/>
</dbReference>
<name>A0AAV2BVX1_9ARAC</name>
<reference evidence="1 2" key="1">
    <citation type="submission" date="2024-04" db="EMBL/GenBank/DDBJ databases">
        <authorList>
            <person name="Rising A."/>
            <person name="Reimegard J."/>
            <person name="Sonavane S."/>
            <person name="Akerstrom W."/>
            <person name="Nylinder S."/>
            <person name="Hedman E."/>
            <person name="Kallberg Y."/>
        </authorList>
    </citation>
    <scope>NUCLEOTIDE SEQUENCE [LARGE SCALE GENOMIC DNA]</scope>
</reference>